<protein>
    <recommendedName>
        <fullName evidence="9">ATP-dependent RNA helicase spindle-E</fullName>
    </recommendedName>
</protein>
<accession>A0A9Q0M3G8</accession>
<keyword evidence="2" id="KW-0963">Cytoplasm</keyword>
<proteinExistence type="predicted"/>
<dbReference type="Gene3D" id="2.40.50.90">
    <property type="match status" value="1"/>
</dbReference>
<dbReference type="GO" id="GO:0005737">
    <property type="term" value="C:cytoplasm"/>
    <property type="evidence" value="ECO:0007669"/>
    <property type="project" value="UniProtKB-SubCell"/>
</dbReference>
<dbReference type="InterPro" id="IPR007502">
    <property type="entry name" value="Helicase-assoc_dom"/>
</dbReference>
<evidence type="ECO:0000256" key="4">
    <source>
        <dbReference type="ARBA" id="ARBA00022840"/>
    </source>
</evidence>
<dbReference type="Gene3D" id="3.40.50.300">
    <property type="entry name" value="P-loop containing nucleotide triphosphate hydrolases"/>
    <property type="match status" value="2"/>
</dbReference>
<dbReference type="PROSITE" id="PS51192">
    <property type="entry name" value="HELICASE_ATP_BIND_1"/>
    <property type="match status" value="1"/>
</dbReference>
<evidence type="ECO:0000256" key="3">
    <source>
        <dbReference type="ARBA" id="ARBA00022741"/>
    </source>
</evidence>
<comment type="caution">
    <text evidence="7">The sequence shown here is derived from an EMBL/GenBank/DDBJ whole genome shotgun (WGS) entry which is preliminary data.</text>
</comment>
<evidence type="ECO:0000256" key="2">
    <source>
        <dbReference type="ARBA" id="ARBA00022490"/>
    </source>
</evidence>
<dbReference type="Pfam" id="PF00271">
    <property type="entry name" value="Helicase_C"/>
    <property type="match status" value="1"/>
</dbReference>
<feature type="domain" description="Helicase C-terminal" evidence="6">
    <location>
        <begin position="385"/>
        <end position="554"/>
    </location>
</feature>
<evidence type="ECO:0000259" key="6">
    <source>
        <dbReference type="PROSITE" id="PS51194"/>
    </source>
</evidence>
<dbReference type="SUPFAM" id="SSF52540">
    <property type="entry name" value="P-loop containing nucleoside triphosphate hydrolases"/>
    <property type="match status" value="1"/>
</dbReference>
<dbReference type="Proteomes" id="UP001142055">
    <property type="component" value="Chromosome 3"/>
</dbReference>
<dbReference type="PANTHER" id="PTHR18934">
    <property type="entry name" value="ATP-DEPENDENT RNA HELICASE"/>
    <property type="match status" value="1"/>
</dbReference>
<dbReference type="InterPro" id="IPR027417">
    <property type="entry name" value="P-loop_NTPase"/>
</dbReference>
<evidence type="ECO:0000259" key="5">
    <source>
        <dbReference type="PROSITE" id="PS51192"/>
    </source>
</evidence>
<keyword evidence="4" id="KW-0067">ATP-binding</keyword>
<dbReference type="GO" id="GO:0004386">
    <property type="term" value="F:helicase activity"/>
    <property type="evidence" value="ECO:0007669"/>
    <property type="project" value="TreeGrafter"/>
</dbReference>
<dbReference type="InterPro" id="IPR011545">
    <property type="entry name" value="DEAD/DEAH_box_helicase_dom"/>
</dbReference>
<keyword evidence="3" id="KW-0547">Nucleotide-binding</keyword>
<evidence type="ECO:0008006" key="9">
    <source>
        <dbReference type="Google" id="ProtNLM"/>
    </source>
</evidence>
<sequence>MDLSEILKLYYEGPATEENERLVEEYFTDKLPDKPDLKQPKLKQKREKFQCKNKNKFYDEYMESETIKYKKKIRNLELNPEKENDDISITNQNENPVSIQQYIVNKDGKWANLRIFDYKEEITERIHKNNYVIIKGFTGCGKSTQVPQYIAADCQNRKVPYNIIITQPRRFAAKMLATRVAYELNCTVGSLVGYQIGLDRSRDSKITRILYCTTGVLLQRLTMSSYTETYTHIVLDEIHERSADLDMLFLVLKKMIYEQRINVKLILMSATCDVDLFQFYLTLPHYIKSNDSFLDITPSVIEISANLYGSGRIFRQDIFYLEDYITKLGNLKFTYGQNFDKPSDNDKRNIIQHTFNEQITFYRYCPKLNQMLHKVVHGIIYHQIELNDKAQNIKGTILIFLPGMGEILDLLNILKFSQYANKYKWKFFILHSTISLKEQTEVMKESLDGYRHIILATNIAESSLTVPNVEYVIDYCMCKTLISNRKGCNMTYLSLEWSSKSASDQRAGRTGRTNNGQVFRLLPSHFYQTFDEYDVPEFERTPLENYIMKAKLIDPKLPPKEVFAYALNPPKLEDVEKSILTLKRVGAFTVYVPNHLDPQTSEDEYEYDVEDGNLTALGYIMAMLPLDIMLGKLVSLGLVFDVTYESIVIAAAHCTSGFFLKNPYDPIHTFKSYLSWSNHSLSDSLAYLKAYRMYKTLESKFANNSQMAQKWCFQNNIEYQRLLELETLIEEIKIRLQSNLKIDIDFSSRSVYKKAEQDLILKVIISGAFYPNYFIRRYTNENFIRDYQSIMNCENTVMFTGFPSDNSITNSLYVPILKDMFNSCAKKIEFKVNGKVVFMKMNSYNNEISIENEDHPLYLEYKSHINSQAKSGFSLRNWSSFHETSVNTSVYLALASRRFNNSPITFNRMRPSIESFRKKEIFEQIQERQKNFHLANSNLVVNVSQKLRKYILPRLPKLHSATICINIRVCHVLTPHFFYVQYKHDFISKMLNNIDMLSSSLINVFNGNKNISQISILFDKNEANSLKNESNETIEIGSLVLAPLNIHRFDAISYIVEEVGLTKFTIDDYECILARAEVANITHYSHRSMVCLFYVDFGITDSLPLNKIHPLKCQYEFSSQKILREEIEVLDVEKLYNPQHIYDSLFRIPILAIRSQLTRIKPFSAIELVGNWMPQAKKFMIDFCAKNDYVFSVALQDQEVDVKFSLNELLVAKKFAEFKLETELYEYDYHHNWIGNFQQHFVWSPDYEFPSAFNEDPSDLNELQLEINQLEFEHSNDIENVSFPIHINGPFSPLEVRFTGMSLMNATKNVVVSSHSINSVALEPDYASNHSRLLVSGEINITEANSNRISLLNTTFMPNLVDFPAFMCLLFSPCVELRINKNVRAQSIGFPNEICGAICGIGFDSSTGISYDPDNDIDFFFDSSINVDDIELVNFLRYQISQFFYTKEQHINVWKSNSDDKSIFNLERNLFRRQQKCRQTLFQLLNRTRFKRSWFQTNRIRIDPNFKWNVNHSIKLDHCLPFKEFSEEMLSTINMKTAVLKPIFIPKLRKDDEPNVEWEDAVIENLEFIEADKLENCIDKETNLFLCKLCMVTKETRIEMHIHVKESSCDSHKELAHLFKQYYRLWKDELTQMKRFTTESTKEESTTVPPVDGFVNIPDNDFGSTLDCIDYQLDMINQLDQDQDSSAKLKISYNQPSAIEESNRKDMKTLMPLFNINNQNSIIALKRNLDKLIQNSQCDGFSAYECLTEFLDDDEISLIRGNIDPLLSSRRKL</sequence>
<gene>
    <name evidence="7" type="ORF">RDWZM_009647</name>
</gene>
<reference evidence="7" key="1">
    <citation type="submission" date="2022-12" db="EMBL/GenBank/DDBJ databases">
        <title>Genome assemblies of Blomia tropicalis.</title>
        <authorList>
            <person name="Cui Y."/>
        </authorList>
    </citation>
    <scope>NUCLEOTIDE SEQUENCE</scope>
    <source>
        <tissue evidence="7">Adult mites</tissue>
    </source>
</reference>
<dbReference type="EMBL" id="JAPWDV010000003">
    <property type="protein sequence ID" value="KAJ6218490.1"/>
    <property type="molecule type" value="Genomic_DNA"/>
</dbReference>
<dbReference type="Gene3D" id="1.20.120.1080">
    <property type="match status" value="1"/>
</dbReference>
<dbReference type="GO" id="GO:0005524">
    <property type="term" value="F:ATP binding"/>
    <property type="evidence" value="ECO:0007669"/>
    <property type="project" value="UniProtKB-KW"/>
</dbReference>
<dbReference type="CDD" id="cd18791">
    <property type="entry name" value="SF2_C_RHA"/>
    <property type="match status" value="1"/>
</dbReference>
<evidence type="ECO:0000256" key="1">
    <source>
        <dbReference type="ARBA" id="ARBA00004496"/>
    </source>
</evidence>
<dbReference type="InterPro" id="IPR035437">
    <property type="entry name" value="SNase_OB-fold_sf"/>
</dbReference>
<dbReference type="InterPro" id="IPR014001">
    <property type="entry name" value="Helicase_ATP-bd"/>
</dbReference>
<name>A0A9Q0M3G8_BLOTA</name>
<dbReference type="CDD" id="cd17917">
    <property type="entry name" value="DEXHc_RHA-like"/>
    <property type="match status" value="1"/>
</dbReference>
<dbReference type="CDD" id="cd20379">
    <property type="entry name" value="Tudor_dTUD-like"/>
    <property type="match status" value="1"/>
</dbReference>
<dbReference type="GO" id="GO:0003723">
    <property type="term" value="F:RNA binding"/>
    <property type="evidence" value="ECO:0007669"/>
    <property type="project" value="TreeGrafter"/>
</dbReference>
<dbReference type="Pfam" id="PF00270">
    <property type="entry name" value="DEAD"/>
    <property type="match status" value="1"/>
</dbReference>
<dbReference type="InterPro" id="IPR001650">
    <property type="entry name" value="Helicase_C-like"/>
</dbReference>
<dbReference type="SMART" id="SM00490">
    <property type="entry name" value="HELICc"/>
    <property type="match status" value="1"/>
</dbReference>
<evidence type="ECO:0000313" key="8">
    <source>
        <dbReference type="Proteomes" id="UP001142055"/>
    </source>
</evidence>
<dbReference type="PROSITE" id="PS51194">
    <property type="entry name" value="HELICASE_CTER"/>
    <property type="match status" value="1"/>
</dbReference>
<organism evidence="7 8">
    <name type="scientific">Blomia tropicalis</name>
    <name type="common">Mite</name>
    <dbReference type="NCBI Taxonomy" id="40697"/>
    <lineage>
        <taxon>Eukaryota</taxon>
        <taxon>Metazoa</taxon>
        <taxon>Ecdysozoa</taxon>
        <taxon>Arthropoda</taxon>
        <taxon>Chelicerata</taxon>
        <taxon>Arachnida</taxon>
        <taxon>Acari</taxon>
        <taxon>Acariformes</taxon>
        <taxon>Sarcoptiformes</taxon>
        <taxon>Astigmata</taxon>
        <taxon>Glycyphagoidea</taxon>
        <taxon>Echimyopodidae</taxon>
        <taxon>Blomia</taxon>
    </lineage>
</organism>
<comment type="subcellular location">
    <subcellularLocation>
        <location evidence="1">Cytoplasm</location>
    </subcellularLocation>
</comment>
<dbReference type="SMART" id="SM00847">
    <property type="entry name" value="HA2"/>
    <property type="match status" value="1"/>
</dbReference>
<evidence type="ECO:0000313" key="7">
    <source>
        <dbReference type="EMBL" id="KAJ6218490.1"/>
    </source>
</evidence>
<dbReference type="PANTHER" id="PTHR18934:SF113">
    <property type="entry name" value="ATP-DEPENDENT RNA HELICASE TDRD9"/>
    <property type="match status" value="1"/>
</dbReference>
<keyword evidence="8" id="KW-1185">Reference proteome</keyword>
<dbReference type="SMART" id="SM00487">
    <property type="entry name" value="DEXDc"/>
    <property type="match status" value="1"/>
</dbReference>
<feature type="domain" description="Helicase ATP-binding" evidence="5">
    <location>
        <begin position="123"/>
        <end position="290"/>
    </location>
</feature>